<dbReference type="Proteomes" id="UP000008783">
    <property type="component" value="Unassembled WGS sequence"/>
</dbReference>
<organism evidence="1 2">
    <name type="scientific">Puccinia graminis f. sp. tritici (strain CRL 75-36-700-3 / race SCCL)</name>
    <name type="common">Black stem rust fungus</name>
    <dbReference type="NCBI Taxonomy" id="418459"/>
    <lineage>
        <taxon>Eukaryota</taxon>
        <taxon>Fungi</taxon>
        <taxon>Dikarya</taxon>
        <taxon>Basidiomycota</taxon>
        <taxon>Pucciniomycotina</taxon>
        <taxon>Pucciniomycetes</taxon>
        <taxon>Pucciniales</taxon>
        <taxon>Pucciniaceae</taxon>
        <taxon>Puccinia</taxon>
    </lineage>
</organism>
<dbReference type="KEGG" id="pgr:PGTG_12503"/>
<evidence type="ECO:0000313" key="1">
    <source>
        <dbReference type="EMBL" id="EFP88056.1"/>
    </source>
</evidence>
<dbReference type="AlphaFoldDB" id="E3KUV6"/>
<dbReference type="EMBL" id="DS178311">
    <property type="protein sequence ID" value="EFP88056.1"/>
    <property type="molecule type" value="Genomic_DNA"/>
</dbReference>
<dbReference type="VEuPathDB" id="FungiDB:PGTG_12503"/>
<name>E3KUV6_PUCGT</name>
<sequence>MVSGRLGDPCPSYAWWRGLLTRNADAQGLTTKSASALAPFVLPELATLDTFLDLIESHFSSSTEEEDAQKVEIVRTWVPLQVPPHFPFVASVCHAPDGLVQR</sequence>
<dbReference type="GeneID" id="10535197"/>
<dbReference type="HOGENOM" id="CLU_2278828_0_0_1"/>
<evidence type="ECO:0000313" key="2">
    <source>
        <dbReference type="Proteomes" id="UP000008783"/>
    </source>
</evidence>
<proteinExistence type="predicted"/>
<dbReference type="InParanoid" id="E3KUV6"/>
<reference key="1">
    <citation type="submission" date="2007-01" db="EMBL/GenBank/DDBJ databases">
        <title>The Genome Sequence of Puccinia graminis f. sp. tritici Strain CRL 75-36-700-3.</title>
        <authorList>
            <consortium name="The Broad Institute Genome Sequencing Platform"/>
            <person name="Birren B."/>
            <person name="Lander E."/>
            <person name="Galagan J."/>
            <person name="Nusbaum C."/>
            <person name="Devon K."/>
            <person name="Cuomo C."/>
            <person name="Jaffe D."/>
            <person name="Butler J."/>
            <person name="Alvarez P."/>
            <person name="Gnerre S."/>
            <person name="Grabherr M."/>
            <person name="Mauceli E."/>
            <person name="Brockman W."/>
            <person name="Young S."/>
            <person name="LaButti K."/>
            <person name="Sykes S."/>
            <person name="DeCaprio D."/>
            <person name="Crawford M."/>
            <person name="Koehrsen M."/>
            <person name="Engels R."/>
            <person name="Montgomery P."/>
            <person name="Pearson M."/>
            <person name="Howarth C."/>
            <person name="Larson L."/>
            <person name="White J."/>
            <person name="Zeng Q."/>
            <person name="Kodira C."/>
            <person name="Yandava C."/>
            <person name="Alvarado L."/>
            <person name="O'Leary S."/>
            <person name="Szabo L."/>
            <person name="Dean R."/>
            <person name="Schein J."/>
        </authorList>
    </citation>
    <scope>NUCLEOTIDE SEQUENCE</scope>
    <source>
        <strain>CRL 75-36-700-3</strain>
    </source>
</reference>
<reference evidence="2" key="2">
    <citation type="journal article" date="2011" name="Proc. Natl. Acad. Sci. U.S.A.">
        <title>Obligate biotrophy features unraveled by the genomic analysis of rust fungi.</title>
        <authorList>
            <person name="Duplessis S."/>
            <person name="Cuomo C.A."/>
            <person name="Lin Y.-C."/>
            <person name="Aerts A."/>
            <person name="Tisserant E."/>
            <person name="Veneault-Fourrey C."/>
            <person name="Joly D.L."/>
            <person name="Hacquard S."/>
            <person name="Amselem J."/>
            <person name="Cantarel B.L."/>
            <person name="Chiu R."/>
            <person name="Coutinho P.M."/>
            <person name="Feau N."/>
            <person name="Field M."/>
            <person name="Frey P."/>
            <person name="Gelhaye E."/>
            <person name="Goldberg J."/>
            <person name="Grabherr M.G."/>
            <person name="Kodira C.D."/>
            <person name="Kohler A."/>
            <person name="Kuees U."/>
            <person name="Lindquist E.A."/>
            <person name="Lucas S.M."/>
            <person name="Mago R."/>
            <person name="Mauceli E."/>
            <person name="Morin E."/>
            <person name="Murat C."/>
            <person name="Pangilinan J.L."/>
            <person name="Park R."/>
            <person name="Pearson M."/>
            <person name="Quesneville H."/>
            <person name="Rouhier N."/>
            <person name="Sakthikumar S."/>
            <person name="Salamov A.A."/>
            <person name="Schmutz J."/>
            <person name="Selles B."/>
            <person name="Shapiro H."/>
            <person name="Tanguay P."/>
            <person name="Tuskan G.A."/>
            <person name="Henrissat B."/>
            <person name="Van de Peer Y."/>
            <person name="Rouze P."/>
            <person name="Ellis J.G."/>
            <person name="Dodds P.N."/>
            <person name="Schein J.E."/>
            <person name="Zhong S."/>
            <person name="Hamelin R.C."/>
            <person name="Grigoriev I.V."/>
            <person name="Szabo L.J."/>
            <person name="Martin F."/>
        </authorList>
    </citation>
    <scope>NUCLEOTIDE SEQUENCE [LARGE SCALE GENOMIC DNA]</scope>
    <source>
        <strain evidence="2">CRL 75-36-700-3 / race SCCL</strain>
    </source>
</reference>
<accession>E3KUV6</accession>
<keyword evidence="2" id="KW-1185">Reference proteome</keyword>
<dbReference type="RefSeq" id="XP_003332475.1">
    <property type="nucleotide sequence ID" value="XM_003332427.1"/>
</dbReference>
<gene>
    <name evidence="1" type="ORF">PGTG_12503</name>
</gene>
<protein>
    <submittedName>
        <fullName evidence="1">Uncharacterized protein</fullName>
    </submittedName>
</protein>
<dbReference type="OrthoDB" id="10507465at2759"/>